<feature type="region of interest" description="Disordered" evidence="1">
    <location>
        <begin position="515"/>
        <end position="597"/>
    </location>
</feature>
<evidence type="ECO:0000313" key="3">
    <source>
        <dbReference type="Proteomes" id="UP000707451"/>
    </source>
</evidence>
<feature type="compositionally biased region" description="Low complexity" evidence="1">
    <location>
        <begin position="88"/>
        <end position="119"/>
    </location>
</feature>
<dbReference type="AlphaFoldDB" id="A0A9P7XYN4"/>
<comment type="caution">
    <text evidence="2">The sequence shown here is derived from an EMBL/GenBank/DDBJ whole genome shotgun (WGS) entry which is preliminary data.</text>
</comment>
<feature type="compositionally biased region" description="Polar residues" evidence="1">
    <location>
        <begin position="585"/>
        <end position="597"/>
    </location>
</feature>
<name>A0A9P7XYN4_9FUNG</name>
<reference evidence="2" key="1">
    <citation type="submission" date="2021-06" db="EMBL/GenBank/DDBJ databases">
        <title>Genome Sequence of Mortierella hyaline Strain SCG-10, a Cold-Adapted, Nitrate-Reducing Fungus Isolated from Soil in Minnesota, USA.</title>
        <authorList>
            <person name="Aldossari N."/>
        </authorList>
    </citation>
    <scope>NUCLEOTIDE SEQUENCE</scope>
    <source>
        <strain evidence="2">SCG-10</strain>
    </source>
</reference>
<organism evidence="2 3">
    <name type="scientific">Linnemannia hyalina</name>
    <dbReference type="NCBI Taxonomy" id="64524"/>
    <lineage>
        <taxon>Eukaryota</taxon>
        <taxon>Fungi</taxon>
        <taxon>Fungi incertae sedis</taxon>
        <taxon>Mucoromycota</taxon>
        <taxon>Mortierellomycotina</taxon>
        <taxon>Mortierellomycetes</taxon>
        <taxon>Mortierellales</taxon>
        <taxon>Mortierellaceae</taxon>
        <taxon>Linnemannia</taxon>
    </lineage>
</organism>
<evidence type="ECO:0000256" key="1">
    <source>
        <dbReference type="SAM" id="MobiDB-lite"/>
    </source>
</evidence>
<dbReference type="EMBL" id="JAHRHY010000005">
    <property type="protein sequence ID" value="KAG9069078.1"/>
    <property type="molecule type" value="Genomic_DNA"/>
</dbReference>
<dbReference type="OrthoDB" id="2407485at2759"/>
<sequence>MTDSDTIHTIPVLNEEGSRQSRRPTRLPPSRIYTINTSHQESTTTTTGPKTAPIGLSSSPFRHSNHSTGNINTTTSKPHSDIISRGRSFSTSSNNRDNSNNVSGIVGGRSRSFSTSSGGVVPLSRADSEASRLALEALIQKRLDRITQRLDEFNFQSHELYARTETLAKSFHDNAKRLYKVEDHLLRVQGKPGLSDAYLENGGSTRRRRLTNDLEELRMGVKTLRKKFQAAGSVVSTVEWWKRLKDVGQDGTEGDGDSNPARTENDQLLNDLAVSSRPSSSPLSASTSPVVVPEKSRSPSLSSSSSSFSRTLSRKEGQALQKIMTAPDAMATVYVASSTSTQDTIPSLDPSLPHGASTPAQGLRSPPLTPKSPPTLLGSFIQRGHLDNLLHTPTNIKARPLSVIHDLEEPPLQLPISPRNTAWTRESKDTTIAAPTLTDDTIHLDNQDDYAIPLASSSSVQGSPPPLQSNNHNRNDSDNESRPVFLEIFTPPSPAASVSSAFAFAFAGSETAETVSRSTEPMPLVEIPGVENAGCGEGLQGNNKPAEQVSKDDGADEEEMTGLDTTSSKLSPATVAAPVQEHDSVSSTPVSGTSLASDNKDGLAFATSLQPEVSKDAPAKEASLIAETDAEDTWVQFLWKVLIRLEYFLLGTAVLGAMMPESLPALCAGFLSAILYGALVVRHRILAGPESEAPRPPVGTKGFAGGVGVGKRRYRVRE</sequence>
<feature type="compositionally biased region" description="Polar residues" evidence="1">
    <location>
        <begin position="33"/>
        <end position="42"/>
    </location>
</feature>
<feature type="region of interest" description="Disordered" evidence="1">
    <location>
        <begin position="1"/>
        <end position="123"/>
    </location>
</feature>
<proteinExistence type="predicted"/>
<keyword evidence="3" id="KW-1185">Reference proteome</keyword>
<feature type="compositionally biased region" description="Polar residues" evidence="1">
    <location>
        <begin position="455"/>
        <end position="472"/>
    </location>
</feature>
<gene>
    <name evidence="2" type="ORF">KI688_009971</name>
</gene>
<accession>A0A9P7XYN4</accession>
<feature type="compositionally biased region" description="Polar residues" evidence="1">
    <location>
        <begin position="56"/>
        <end position="77"/>
    </location>
</feature>
<feature type="region of interest" description="Disordered" evidence="1">
    <location>
        <begin position="341"/>
        <end position="373"/>
    </location>
</feature>
<protein>
    <submittedName>
        <fullName evidence="2">Uncharacterized protein</fullName>
    </submittedName>
</protein>
<feature type="region of interest" description="Disordered" evidence="1">
    <location>
        <begin position="274"/>
        <end position="313"/>
    </location>
</feature>
<evidence type="ECO:0000313" key="2">
    <source>
        <dbReference type="EMBL" id="KAG9069078.1"/>
    </source>
</evidence>
<dbReference type="Proteomes" id="UP000707451">
    <property type="component" value="Unassembled WGS sequence"/>
</dbReference>
<feature type="compositionally biased region" description="Low complexity" evidence="1">
    <location>
        <begin position="274"/>
        <end position="311"/>
    </location>
</feature>
<feature type="region of interest" description="Disordered" evidence="1">
    <location>
        <begin position="455"/>
        <end position="480"/>
    </location>
</feature>